<gene>
    <name evidence="2" type="ORF">COCCADRAFT_38244</name>
</gene>
<evidence type="ECO:0000256" key="1">
    <source>
        <dbReference type="SAM" id="MobiDB-lite"/>
    </source>
</evidence>
<accession>W6YKC2</accession>
<dbReference type="AlphaFoldDB" id="W6YKC2"/>
<organism evidence="2 3">
    <name type="scientific">Cochliobolus carbonum (strain 26-R-13)</name>
    <name type="common">Maize leaf spot fungus</name>
    <name type="synonym">Bipolaris zeicola</name>
    <dbReference type="NCBI Taxonomy" id="930089"/>
    <lineage>
        <taxon>Eukaryota</taxon>
        <taxon>Fungi</taxon>
        <taxon>Dikarya</taxon>
        <taxon>Ascomycota</taxon>
        <taxon>Pezizomycotina</taxon>
        <taxon>Dothideomycetes</taxon>
        <taxon>Pleosporomycetidae</taxon>
        <taxon>Pleosporales</taxon>
        <taxon>Pleosporineae</taxon>
        <taxon>Pleosporaceae</taxon>
        <taxon>Bipolaris</taxon>
    </lineage>
</organism>
<proteinExistence type="predicted"/>
<dbReference type="KEGG" id="bze:COCCADRAFT_38244"/>
<dbReference type="Proteomes" id="UP000053841">
    <property type="component" value="Unassembled WGS sequence"/>
</dbReference>
<dbReference type="OrthoDB" id="10333571at2759"/>
<protein>
    <submittedName>
        <fullName evidence="2">Uncharacterized protein</fullName>
    </submittedName>
</protein>
<feature type="region of interest" description="Disordered" evidence="1">
    <location>
        <begin position="267"/>
        <end position="292"/>
    </location>
</feature>
<dbReference type="HOGENOM" id="CLU_050551_0_0_1"/>
<evidence type="ECO:0000313" key="2">
    <source>
        <dbReference type="EMBL" id="EUC31726.1"/>
    </source>
</evidence>
<reference evidence="2 3" key="1">
    <citation type="journal article" date="2013" name="PLoS Genet.">
        <title>Comparative genome structure, secondary metabolite, and effector coding capacity across Cochliobolus pathogens.</title>
        <authorList>
            <person name="Condon B.J."/>
            <person name="Leng Y."/>
            <person name="Wu D."/>
            <person name="Bushley K.E."/>
            <person name="Ohm R.A."/>
            <person name="Otillar R."/>
            <person name="Martin J."/>
            <person name="Schackwitz W."/>
            <person name="Grimwood J."/>
            <person name="MohdZainudin N."/>
            <person name="Xue C."/>
            <person name="Wang R."/>
            <person name="Manning V.A."/>
            <person name="Dhillon B."/>
            <person name="Tu Z.J."/>
            <person name="Steffenson B.J."/>
            <person name="Salamov A."/>
            <person name="Sun H."/>
            <person name="Lowry S."/>
            <person name="LaButti K."/>
            <person name="Han J."/>
            <person name="Copeland A."/>
            <person name="Lindquist E."/>
            <person name="Barry K."/>
            <person name="Schmutz J."/>
            <person name="Baker S.E."/>
            <person name="Ciuffetti L.M."/>
            <person name="Grigoriev I.V."/>
            <person name="Zhong S."/>
            <person name="Turgeon B.G."/>
        </authorList>
    </citation>
    <scope>NUCLEOTIDE SEQUENCE [LARGE SCALE GENOMIC DNA]</scope>
    <source>
        <strain evidence="2 3">26-R-13</strain>
    </source>
</reference>
<dbReference type="GeneID" id="19148723"/>
<dbReference type="RefSeq" id="XP_007713994.1">
    <property type="nucleotide sequence ID" value="XM_007715804.1"/>
</dbReference>
<keyword evidence="3" id="KW-1185">Reference proteome</keyword>
<sequence length="292" mass="31507">MAIRGATTHANDWYSFSDHGVGGIVESRHDLIRHINNDKVEQLFLPTLLLFSTLSLADEHTDAVGSTPQSPVILQIPELATMLLCRKSRGKKASVADDPLGRVTASSLGCEAGGATPTRRISSCGLDGTLLRKDATLFAYSQSVATAGFSSLGLVQSGSRGPVLVKGLHLHVERVRRITSSQRSGYAGVVSGMANVLGPSAGRYRVTVHRLVDPAMEGYNAYRSRAPLNLDLVRQANQAHARGYVLLLHYHLAVLFKHAAHQQQIRLSVSPASRPDALRTSRSASSRLHHGR</sequence>
<evidence type="ECO:0000313" key="3">
    <source>
        <dbReference type="Proteomes" id="UP000053841"/>
    </source>
</evidence>
<name>W6YKC2_COCC2</name>
<dbReference type="EMBL" id="KI964653">
    <property type="protein sequence ID" value="EUC31726.1"/>
    <property type="molecule type" value="Genomic_DNA"/>
</dbReference>